<evidence type="ECO:0000313" key="1">
    <source>
        <dbReference type="EMBL" id="ASN69200.1"/>
    </source>
</evidence>
<dbReference type="EMBL" id="MF417887">
    <property type="protein sequence ID" value="ASN69200.1"/>
    <property type="molecule type" value="Genomic_DNA"/>
</dbReference>
<protein>
    <submittedName>
        <fullName evidence="1">Uncharacterized protein</fullName>
    </submittedName>
</protein>
<proteinExistence type="predicted"/>
<sequence length="194" mass="19840">MPLRKHVIEAAKVTAKVVNGQFPPLWVGGLSATEVTFPQFAAAPATLGTAGTYFHLIRVGSAGVYRGAACLYGRGATGSSLTLSLYTEAELGRFALRATTGNLVSASASAMEEVGGDFGGPVNIAIGDLCVLGLTWGTSGSGDAPTIGQRSGVLPVQAPYGHQVKLSTATALPSSLTFQALTVGDRAPWIGLYK</sequence>
<name>A0A2H4J288_9CAUD</name>
<reference evidence="1" key="1">
    <citation type="submission" date="2017-06" db="EMBL/GenBank/DDBJ databases">
        <title>Novel phages from South African skin metaviromes.</title>
        <authorList>
            <person name="van Zyl L.J."/>
            <person name="Abrahams Y."/>
            <person name="Stander E.A."/>
            <person name="Kirby B.M."/>
            <person name="Clavaud C."/>
            <person name="Farcet C."/>
            <person name="Breton L."/>
            <person name="Trindade M.I."/>
        </authorList>
    </citation>
    <scope>NUCLEOTIDE SEQUENCE</scope>
</reference>
<gene>
    <name evidence="1" type="ORF">7S3_22</name>
</gene>
<accession>A0A2H4J288</accession>
<organism evidence="1">
    <name type="scientific">uncultured Caudovirales phage</name>
    <dbReference type="NCBI Taxonomy" id="2100421"/>
    <lineage>
        <taxon>Viruses</taxon>
        <taxon>Duplodnaviria</taxon>
        <taxon>Heunggongvirae</taxon>
        <taxon>Uroviricota</taxon>
        <taxon>Caudoviricetes</taxon>
        <taxon>Peduoviridae</taxon>
        <taxon>Maltschvirus</taxon>
        <taxon>Maltschvirus maltsch</taxon>
    </lineage>
</organism>